<proteinExistence type="predicted"/>
<comment type="caution">
    <text evidence="1">The sequence shown here is derived from an EMBL/GenBank/DDBJ whole genome shotgun (WGS) entry which is preliminary data.</text>
</comment>
<evidence type="ECO:0000313" key="2">
    <source>
        <dbReference type="Proteomes" id="UP000287651"/>
    </source>
</evidence>
<name>A0A426X162_ENSVE</name>
<evidence type="ECO:0000313" key="1">
    <source>
        <dbReference type="EMBL" id="RRT33201.1"/>
    </source>
</evidence>
<dbReference type="EMBL" id="AMZH03029658">
    <property type="protein sequence ID" value="RRT33201.1"/>
    <property type="molecule type" value="Genomic_DNA"/>
</dbReference>
<reference evidence="1 2" key="1">
    <citation type="journal article" date="2014" name="Agronomy (Basel)">
        <title>A Draft Genome Sequence for Ensete ventricosum, the Drought-Tolerant Tree Against Hunger.</title>
        <authorList>
            <person name="Harrison J."/>
            <person name="Moore K.A."/>
            <person name="Paszkiewicz K."/>
            <person name="Jones T."/>
            <person name="Grant M."/>
            <person name="Ambacheew D."/>
            <person name="Muzemil S."/>
            <person name="Studholme D.J."/>
        </authorList>
    </citation>
    <scope>NUCLEOTIDE SEQUENCE [LARGE SCALE GENOMIC DNA]</scope>
</reference>
<protein>
    <submittedName>
        <fullName evidence="1">Uncharacterized protein</fullName>
    </submittedName>
</protein>
<dbReference type="AlphaFoldDB" id="A0A426X162"/>
<sequence length="126" mass="14085">MRPCKVGGVALRPKELCKAHRSIVRLTRELDCFSAHIRLKELGKSEDKVECKTTNSRAMGLATLWYCKGMTSVESSIPCSNGRRVLVVKGAEEVEIAEANSKYQGRIEGQRPRNFIRPVSMGFSSR</sequence>
<dbReference type="Proteomes" id="UP000287651">
    <property type="component" value="Unassembled WGS sequence"/>
</dbReference>
<gene>
    <name evidence="1" type="ORF">B296_00046405</name>
</gene>
<organism evidence="1 2">
    <name type="scientific">Ensete ventricosum</name>
    <name type="common">Abyssinian banana</name>
    <name type="synonym">Musa ensete</name>
    <dbReference type="NCBI Taxonomy" id="4639"/>
    <lineage>
        <taxon>Eukaryota</taxon>
        <taxon>Viridiplantae</taxon>
        <taxon>Streptophyta</taxon>
        <taxon>Embryophyta</taxon>
        <taxon>Tracheophyta</taxon>
        <taxon>Spermatophyta</taxon>
        <taxon>Magnoliopsida</taxon>
        <taxon>Liliopsida</taxon>
        <taxon>Zingiberales</taxon>
        <taxon>Musaceae</taxon>
        <taxon>Ensete</taxon>
    </lineage>
</organism>
<accession>A0A426X162</accession>